<feature type="binding site" evidence="4">
    <location>
        <position position="130"/>
    </location>
    <ligand>
        <name>S-adenosyl-L-methionine</name>
        <dbReference type="ChEBI" id="CHEBI:59789"/>
    </ligand>
</feature>
<organism evidence="6 7">
    <name type="scientific">Pyronema omphalodes (strain CBS 100304)</name>
    <name type="common">Pyronema confluens</name>
    <dbReference type="NCBI Taxonomy" id="1076935"/>
    <lineage>
        <taxon>Eukaryota</taxon>
        <taxon>Fungi</taxon>
        <taxon>Dikarya</taxon>
        <taxon>Ascomycota</taxon>
        <taxon>Pezizomycotina</taxon>
        <taxon>Pezizomycetes</taxon>
        <taxon>Pezizales</taxon>
        <taxon>Pyronemataceae</taxon>
        <taxon>Pyronema</taxon>
    </lineage>
</organism>
<dbReference type="OrthoDB" id="5954793at2759"/>
<dbReference type="OMA" id="FHRTSKW"/>
<comment type="function">
    <text evidence="4">S-adenosyl-L-methionine-dependent methyltransferase that specifically methylates the N(1) position of an adenine present in helix 65 in 25S rRNA.</text>
</comment>
<accession>U4L830</accession>
<evidence type="ECO:0000256" key="1">
    <source>
        <dbReference type="ARBA" id="ARBA00022603"/>
    </source>
</evidence>
<keyword evidence="3 4" id="KW-0949">S-adenosyl-L-methionine</keyword>
<dbReference type="eggNOG" id="ENOG502R82D">
    <property type="taxonomic scope" value="Eukaryota"/>
</dbReference>
<dbReference type="Pfam" id="PF11968">
    <property type="entry name" value="Bmt2"/>
    <property type="match status" value="1"/>
</dbReference>
<dbReference type="GO" id="GO:0016433">
    <property type="term" value="F:rRNA (adenine) methyltransferase activity"/>
    <property type="evidence" value="ECO:0007669"/>
    <property type="project" value="UniProtKB-UniRule"/>
</dbReference>
<name>U4L830_PYROM</name>
<dbReference type="PANTHER" id="PTHR21008">
    <property type="entry name" value="S-ADENOSYLMETHIONINE SENSOR UPSTREAM OF MTORC1-RELATED"/>
    <property type="match status" value="1"/>
</dbReference>
<protein>
    <recommendedName>
        <fullName evidence="4">25S rRNA adenine-N(1) methyltransferase</fullName>
        <ecNumber evidence="4">2.1.1.-</ecNumber>
    </recommendedName>
</protein>
<evidence type="ECO:0000313" key="7">
    <source>
        <dbReference type="Proteomes" id="UP000018144"/>
    </source>
</evidence>
<sequence>MTKVPKKRASGSVLLSRHRLKPPTQSGSAAAKPGSTASLSSKAGRTLIRAHHTLQKRLAQALSKNDHEAAAKIRVEIEASGGLEKYQAASINGQSSQRGGDSSKILMQWFDEDKALHGIKKGSLKLLEVGSLSPDNLISKSPPFTLTRIDLNSQHPSIETQDFMERPLPRSEEDKFDIISLSLVLNYVPDPVIRGEMLRRTTQFLRAPKEGETETHFPSMFLVLPAPCVTNSRYLTEGRLKEIMESLGYVLVKRKLSPKLIYGLWRLDDAEAAKKKTRWKKEEVNSGQQRNNFAVTMK</sequence>
<comment type="similarity">
    <text evidence="4">Belongs to the BMT2 family.</text>
</comment>
<keyword evidence="1 4" id="KW-0489">Methyltransferase</keyword>
<gene>
    <name evidence="6" type="ORF">PCON_12595</name>
</gene>
<dbReference type="AlphaFoldDB" id="U4L830"/>
<dbReference type="Proteomes" id="UP000018144">
    <property type="component" value="Unassembled WGS sequence"/>
</dbReference>
<reference evidence="6 7" key="1">
    <citation type="journal article" date="2013" name="PLoS Genet.">
        <title>The genome and development-dependent transcriptomes of Pyronema confluens: a window into fungal evolution.</title>
        <authorList>
            <person name="Traeger S."/>
            <person name="Altegoer F."/>
            <person name="Freitag M."/>
            <person name="Gabaldon T."/>
            <person name="Kempken F."/>
            <person name="Kumar A."/>
            <person name="Marcet-Houben M."/>
            <person name="Poggeler S."/>
            <person name="Stajich J.E."/>
            <person name="Nowrousian M."/>
        </authorList>
    </citation>
    <scope>NUCLEOTIDE SEQUENCE [LARGE SCALE GENOMIC DNA]</scope>
    <source>
        <strain evidence="7">CBS 100304</strain>
        <tissue evidence="6">Vegetative mycelium</tissue>
    </source>
</reference>
<evidence type="ECO:0000256" key="4">
    <source>
        <dbReference type="HAMAP-Rule" id="MF_03044"/>
    </source>
</evidence>
<comment type="subcellular location">
    <subcellularLocation>
        <location evidence="4">Nucleus</location>
        <location evidence="4">Nucleolus</location>
    </subcellularLocation>
</comment>
<dbReference type="InterPro" id="IPR021867">
    <property type="entry name" value="Bmt2/SAMTOR"/>
</dbReference>
<dbReference type="EC" id="2.1.1.-" evidence="4"/>
<evidence type="ECO:0000256" key="3">
    <source>
        <dbReference type="ARBA" id="ARBA00022691"/>
    </source>
</evidence>
<dbReference type="EMBL" id="HF935761">
    <property type="protein sequence ID" value="CCX13002.1"/>
    <property type="molecule type" value="Genomic_DNA"/>
</dbReference>
<evidence type="ECO:0000256" key="2">
    <source>
        <dbReference type="ARBA" id="ARBA00022679"/>
    </source>
</evidence>
<dbReference type="SUPFAM" id="SSF53335">
    <property type="entry name" value="S-adenosyl-L-methionine-dependent methyltransferases"/>
    <property type="match status" value="1"/>
</dbReference>
<feature type="binding site" evidence="4">
    <location>
        <position position="150"/>
    </location>
    <ligand>
        <name>S-adenosyl-L-methionine</name>
        <dbReference type="ChEBI" id="CHEBI:59789"/>
    </ligand>
</feature>
<evidence type="ECO:0000313" key="6">
    <source>
        <dbReference type="EMBL" id="CCX13002.1"/>
    </source>
</evidence>
<dbReference type="PANTHER" id="PTHR21008:SF1">
    <property type="entry name" value="25S RRNA (ADENINE(2142)-N(1))-METHYLTRANSFERASE"/>
    <property type="match status" value="1"/>
</dbReference>
<evidence type="ECO:0000256" key="5">
    <source>
        <dbReference type="SAM" id="MobiDB-lite"/>
    </source>
</evidence>
<proteinExistence type="inferred from homology"/>
<feature type="region of interest" description="Disordered" evidence="5">
    <location>
        <begin position="1"/>
        <end position="43"/>
    </location>
</feature>
<dbReference type="InterPro" id="IPR029063">
    <property type="entry name" value="SAM-dependent_MTases_sf"/>
</dbReference>
<keyword evidence="2 4" id="KW-0808">Transferase</keyword>
<dbReference type="STRING" id="1076935.U4L830"/>
<keyword evidence="4" id="KW-0539">Nucleus</keyword>
<dbReference type="HAMAP" id="MF_03044">
    <property type="entry name" value="BMT2"/>
    <property type="match status" value="1"/>
</dbReference>
<dbReference type="GO" id="GO:0005730">
    <property type="term" value="C:nucleolus"/>
    <property type="evidence" value="ECO:0007669"/>
    <property type="project" value="UniProtKB-SubCell"/>
</dbReference>
<keyword evidence="7" id="KW-1185">Reference proteome</keyword>